<name>A0A7R7ZR94_ASPCH</name>
<feature type="chain" id="PRO_5031362674" evidence="2">
    <location>
        <begin position="27"/>
        <end position="277"/>
    </location>
</feature>
<sequence length="277" mass="30338">MQPITFLRLCLGLLLSIFFLASLVQSSPLPQDISSSSGALEIRGKTRDLFKGVFSKKPKKGQCTNTQKELQSNSQTSSSNLENLWKTVSENKRAATGHVQKHTLDPNTAQRFATTEFFGCTIVTVMDGRNVFLGHFAEENHCGKLLTDPATVEDVIIFKMEDYFREGSWSSESMAYILYKPQGGRGQTATGLEMLKAEMVRGGLREDNIQLKPYAAVGGAMADTSGPKGKVLVDWTKKQGGGNHLAYYAESDTPVYQQDFDAQGNPCAGAAEEECET</sequence>
<dbReference type="GeneID" id="66984812"/>
<feature type="region of interest" description="Disordered" evidence="1">
    <location>
        <begin position="56"/>
        <end position="81"/>
    </location>
</feature>
<gene>
    <name evidence="3" type="ORF">ACHE_60340A</name>
</gene>
<accession>A0A7R7ZR94</accession>
<dbReference type="KEGG" id="ache:ACHE_60340A"/>
<evidence type="ECO:0000313" key="3">
    <source>
        <dbReference type="EMBL" id="BCR90454.1"/>
    </source>
</evidence>
<reference evidence="3" key="2">
    <citation type="submission" date="2021-02" db="EMBL/GenBank/DDBJ databases">
        <title>Aspergillus chevalieri M1 genome sequence.</title>
        <authorList>
            <person name="Kadooka C."/>
            <person name="Mori K."/>
            <person name="Futagami T."/>
        </authorList>
    </citation>
    <scope>NUCLEOTIDE SEQUENCE</scope>
    <source>
        <strain evidence="3">M1</strain>
    </source>
</reference>
<organism evidence="3 4">
    <name type="scientific">Aspergillus chevalieri</name>
    <name type="common">Eurotium chevalieri</name>
    <dbReference type="NCBI Taxonomy" id="182096"/>
    <lineage>
        <taxon>Eukaryota</taxon>
        <taxon>Fungi</taxon>
        <taxon>Dikarya</taxon>
        <taxon>Ascomycota</taxon>
        <taxon>Pezizomycotina</taxon>
        <taxon>Eurotiomycetes</taxon>
        <taxon>Eurotiomycetidae</taxon>
        <taxon>Eurotiales</taxon>
        <taxon>Aspergillaceae</taxon>
        <taxon>Aspergillus</taxon>
        <taxon>Aspergillus subgen. Aspergillus</taxon>
    </lineage>
</organism>
<evidence type="ECO:0000256" key="1">
    <source>
        <dbReference type="SAM" id="MobiDB-lite"/>
    </source>
</evidence>
<keyword evidence="2" id="KW-0732">Signal</keyword>
<feature type="signal peptide" evidence="2">
    <location>
        <begin position="1"/>
        <end position="26"/>
    </location>
</feature>
<protein>
    <submittedName>
        <fullName evidence="3">Uncharacterized protein</fullName>
    </submittedName>
</protein>
<evidence type="ECO:0000256" key="2">
    <source>
        <dbReference type="SAM" id="SignalP"/>
    </source>
</evidence>
<feature type="compositionally biased region" description="Low complexity" evidence="1">
    <location>
        <begin position="69"/>
        <end position="81"/>
    </location>
</feature>
<dbReference type="AlphaFoldDB" id="A0A7R7ZR94"/>
<reference evidence="3" key="1">
    <citation type="submission" date="2021-01" db="EMBL/GenBank/DDBJ databases">
        <authorList>
            <consortium name="Aspergillus chevalieri M1 genome sequencing consortium"/>
            <person name="Kazuki M."/>
            <person name="Futagami T."/>
        </authorList>
    </citation>
    <scope>NUCLEOTIDE SEQUENCE</scope>
    <source>
        <strain evidence="3">M1</strain>
    </source>
</reference>
<dbReference type="RefSeq" id="XP_043138976.1">
    <property type="nucleotide sequence ID" value="XM_043281503.1"/>
</dbReference>
<proteinExistence type="predicted"/>
<dbReference type="EMBL" id="AP024421">
    <property type="protein sequence ID" value="BCR90454.1"/>
    <property type="molecule type" value="Genomic_DNA"/>
</dbReference>
<evidence type="ECO:0000313" key="4">
    <source>
        <dbReference type="Proteomes" id="UP000637239"/>
    </source>
</evidence>
<keyword evidence="4" id="KW-1185">Reference proteome</keyword>
<dbReference type="Proteomes" id="UP000637239">
    <property type="component" value="Chromosome 6"/>
</dbReference>